<evidence type="ECO:0000256" key="1">
    <source>
        <dbReference type="SAM" id="MobiDB-lite"/>
    </source>
</evidence>
<feature type="domain" description="Reverse transcriptase" evidence="2">
    <location>
        <begin position="181"/>
        <end position="246"/>
    </location>
</feature>
<gene>
    <name evidence="3" type="ORF">QYE76_068551</name>
</gene>
<feature type="region of interest" description="Disordered" evidence="1">
    <location>
        <begin position="67"/>
        <end position="93"/>
    </location>
</feature>
<dbReference type="AlphaFoldDB" id="A0AAD8WBU2"/>
<feature type="compositionally biased region" description="Basic and acidic residues" evidence="1">
    <location>
        <begin position="149"/>
        <end position="159"/>
    </location>
</feature>
<dbReference type="InterPro" id="IPR043502">
    <property type="entry name" value="DNA/RNA_pol_sf"/>
</dbReference>
<accession>A0AAD8WBU2</accession>
<organism evidence="3 4">
    <name type="scientific">Lolium multiflorum</name>
    <name type="common">Italian ryegrass</name>
    <name type="synonym">Lolium perenne subsp. multiflorum</name>
    <dbReference type="NCBI Taxonomy" id="4521"/>
    <lineage>
        <taxon>Eukaryota</taxon>
        <taxon>Viridiplantae</taxon>
        <taxon>Streptophyta</taxon>
        <taxon>Embryophyta</taxon>
        <taxon>Tracheophyta</taxon>
        <taxon>Spermatophyta</taxon>
        <taxon>Magnoliopsida</taxon>
        <taxon>Liliopsida</taxon>
        <taxon>Poales</taxon>
        <taxon>Poaceae</taxon>
        <taxon>BOP clade</taxon>
        <taxon>Pooideae</taxon>
        <taxon>Poodae</taxon>
        <taxon>Poeae</taxon>
        <taxon>Poeae Chloroplast Group 2 (Poeae type)</taxon>
        <taxon>Loliodinae</taxon>
        <taxon>Loliinae</taxon>
        <taxon>Lolium</taxon>
    </lineage>
</organism>
<evidence type="ECO:0000259" key="2">
    <source>
        <dbReference type="Pfam" id="PF00078"/>
    </source>
</evidence>
<dbReference type="Gene3D" id="3.30.70.270">
    <property type="match status" value="1"/>
</dbReference>
<comment type="caution">
    <text evidence="3">The sequence shown here is derived from an EMBL/GenBank/DDBJ whole genome shotgun (WGS) entry which is preliminary data.</text>
</comment>
<name>A0AAD8WBU2_LOLMU</name>
<dbReference type="InterPro" id="IPR000477">
    <property type="entry name" value="RT_dom"/>
</dbReference>
<sequence>MTHLLVMIDKFTKWIEAKPIKKLDGSTAVTFLKEIIDNAISAPARAADSRKRSGAVSGHLMKLPSSCGRVSVGQSSRHSSSAQLGDGFHAGGHGRQVVHGEAVRALLAGGPPARPRLLAAANASLRLGKAAKKKQDTGKSLGDQPLIAKDSKECDPPTDPKKTAFITPYGVFCSNNALWFENAGATYRRMMQKCLATQIGKNVQVYIDDVVITSKKGTTLIEELKETFDNLDKFCLKLNPTKCSFGVLGRTSWVLSIGKRD</sequence>
<dbReference type="Pfam" id="PF00078">
    <property type="entry name" value="RVT_1"/>
    <property type="match status" value="1"/>
</dbReference>
<reference evidence="3" key="1">
    <citation type="submission" date="2023-07" db="EMBL/GenBank/DDBJ databases">
        <title>A chromosome-level genome assembly of Lolium multiflorum.</title>
        <authorList>
            <person name="Chen Y."/>
            <person name="Copetti D."/>
            <person name="Kolliker R."/>
            <person name="Studer B."/>
        </authorList>
    </citation>
    <scope>NUCLEOTIDE SEQUENCE</scope>
    <source>
        <strain evidence="3">02402/16</strain>
        <tissue evidence="3">Leaf</tissue>
    </source>
</reference>
<dbReference type="InterPro" id="IPR053134">
    <property type="entry name" value="RNA-dir_DNA_polymerase"/>
</dbReference>
<dbReference type="SUPFAM" id="SSF56672">
    <property type="entry name" value="DNA/RNA polymerases"/>
    <property type="match status" value="1"/>
</dbReference>
<dbReference type="PANTHER" id="PTHR24559:SF444">
    <property type="entry name" value="REVERSE TRANSCRIPTASE DOMAIN-CONTAINING PROTEIN"/>
    <property type="match status" value="1"/>
</dbReference>
<feature type="region of interest" description="Disordered" evidence="1">
    <location>
        <begin position="130"/>
        <end position="159"/>
    </location>
</feature>
<dbReference type="PANTHER" id="PTHR24559">
    <property type="entry name" value="TRANSPOSON TY3-I GAG-POL POLYPROTEIN"/>
    <property type="match status" value="1"/>
</dbReference>
<dbReference type="Proteomes" id="UP001231189">
    <property type="component" value="Unassembled WGS sequence"/>
</dbReference>
<evidence type="ECO:0000313" key="4">
    <source>
        <dbReference type="Proteomes" id="UP001231189"/>
    </source>
</evidence>
<protein>
    <recommendedName>
        <fullName evidence="2">Reverse transcriptase domain-containing protein</fullName>
    </recommendedName>
</protein>
<dbReference type="Gene3D" id="3.10.10.10">
    <property type="entry name" value="HIV Type 1 Reverse Transcriptase, subunit A, domain 1"/>
    <property type="match status" value="1"/>
</dbReference>
<feature type="compositionally biased region" description="Low complexity" evidence="1">
    <location>
        <begin position="68"/>
        <end position="81"/>
    </location>
</feature>
<dbReference type="EMBL" id="JAUUTY010000004">
    <property type="protein sequence ID" value="KAK1650746.1"/>
    <property type="molecule type" value="Genomic_DNA"/>
</dbReference>
<keyword evidence="4" id="KW-1185">Reference proteome</keyword>
<proteinExistence type="predicted"/>
<evidence type="ECO:0000313" key="3">
    <source>
        <dbReference type="EMBL" id="KAK1650746.1"/>
    </source>
</evidence>
<dbReference type="InterPro" id="IPR043128">
    <property type="entry name" value="Rev_trsase/Diguanyl_cyclase"/>
</dbReference>